<dbReference type="InterPro" id="IPR018490">
    <property type="entry name" value="cNMP-bd_dom_sf"/>
</dbReference>
<dbReference type="Pfam" id="PF13545">
    <property type="entry name" value="HTH_Crp_2"/>
    <property type="match status" value="1"/>
</dbReference>
<dbReference type="HOGENOM" id="CLU_077340_0_0_0"/>
<dbReference type="InterPro" id="IPR012318">
    <property type="entry name" value="HTH_CRP"/>
</dbReference>
<dbReference type="PROSITE" id="PS50042">
    <property type="entry name" value="CNMP_BINDING_3"/>
    <property type="match status" value="1"/>
</dbReference>
<accession>I3ZJF8</accession>
<keyword evidence="1" id="KW-0805">Transcription regulation</keyword>
<organism evidence="6 7">
    <name type="scientific">Terriglobus roseus (strain DSM 18391 / NRRL B-41598 / KBS 63)</name>
    <dbReference type="NCBI Taxonomy" id="926566"/>
    <lineage>
        <taxon>Bacteria</taxon>
        <taxon>Pseudomonadati</taxon>
        <taxon>Acidobacteriota</taxon>
        <taxon>Terriglobia</taxon>
        <taxon>Terriglobales</taxon>
        <taxon>Acidobacteriaceae</taxon>
        <taxon>Terriglobus</taxon>
    </lineage>
</organism>
<dbReference type="GO" id="GO:0003677">
    <property type="term" value="F:DNA binding"/>
    <property type="evidence" value="ECO:0007669"/>
    <property type="project" value="UniProtKB-KW"/>
</dbReference>
<dbReference type="SUPFAM" id="SSF51206">
    <property type="entry name" value="cAMP-binding domain-like"/>
    <property type="match status" value="1"/>
</dbReference>
<dbReference type="InterPro" id="IPR014710">
    <property type="entry name" value="RmlC-like_jellyroll"/>
</dbReference>
<dbReference type="PANTHER" id="PTHR24567:SF74">
    <property type="entry name" value="HTH-TYPE TRANSCRIPTIONAL REGULATOR ARCR"/>
    <property type="match status" value="1"/>
</dbReference>
<feature type="domain" description="HTH crp-type" evidence="5">
    <location>
        <begin position="170"/>
        <end position="236"/>
    </location>
</feature>
<keyword evidence="3" id="KW-0804">Transcription</keyword>
<evidence type="ECO:0000256" key="2">
    <source>
        <dbReference type="ARBA" id="ARBA00023125"/>
    </source>
</evidence>
<dbReference type="GO" id="GO:0005829">
    <property type="term" value="C:cytosol"/>
    <property type="evidence" value="ECO:0007669"/>
    <property type="project" value="TreeGrafter"/>
</dbReference>
<evidence type="ECO:0000259" key="4">
    <source>
        <dbReference type="PROSITE" id="PS50042"/>
    </source>
</evidence>
<dbReference type="GO" id="GO:0003700">
    <property type="term" value="F:DNA-binding transcription factor activity"/>
    <property type="evidence" value="ECO:0007669"/>
    <property type="project" value="TreeGrafter"/>
</dbReference>
<keyword evidence="7" id="KW-1185">Reference proteome</keyword>
<dbReference type="InterPro" id="IPR036388">
    <property type="entry name" value="WH-like_DNA-bd_sf"/>
</dbReference>
<dbReference type="InterPro" id="IPR036390">
    <property type="entry name" value="WH_DNA-bd_sf"/>
</dbReference>
<dbReference type="AlphaFoldDB" id="I3ZJF8"/>
<dbReference type="SMART" id="SM00100">
    <property type="entry name" value="cNMP"/>
    <property type="match status" value="1"/>
</dbReference>
<dbReference type="Proteomes" id="UP000006056">
    <property type="component" value="Chromosome"/>
</dbReference>
<sequence length="264" mass="29425">MPSPVELVQAIYPASMRPSLAIYLGRIMPAPLVNRLLSSLSPEVRQSLERKLVSVPLPIRTPIYEPGREPKYSYFITSGIASVVTEMDEGSVVEVGLLGREAVPGSLLMLGAQQGGNRCFMQVGGTGLRIGFSDLVQEFRRSPEVHARILQQVQYEAFTLTQLSACNRLHEVEERLARWILMVSDRISDDVLPITHEFLGQMLGTRRSTVSMSAAVLQRAGFIEYQYGQIRILDRPLLESAACQCYPMMKRLHSDLYADAVSLV</sequence>
<evidence type="ECO:0000259" key="5">
    <source>
        <dbReference type="PROSITE" id="PS51063"/>
    </source>
</evidence>
<dbReference type="Gene3D" id="1.10.10.10">
    <property type="entry name" value="Winged helix-like DNA-binding domain superfamily/Winged helix DNA-binding domain"/>
    <property type="match status" value="1"/>
</dbReference>
<evidence type="ECO:0000256" key="3">
    <source>
        <dbReference type="ARBA" id="ARBA00023163"/>
    </source>
</evidence>
<dbReference type="KEGG" id="trs:Terro_3147"/>
<dbReference type="EMBL" id="CP003379">
    <property type="protein sequence ID" value="AFL89376.1"/>
    <property type="molecule type" value="Genomic_DNA"/>
</dbReference>
<evidence type="ECO:0000256" key="1">
    <source>
        <dbReference type="ARBA" id="ARBA00023015"/>
    </source>
</evidence>
<evidence type="ECO:0000313" key="6">
    <source>
        <dbReference type="EMBL" id="AFL89376.1"/>
    </source>
</evidence>
<dbReference type="InterPro" id="IPR000595">
    <property type="entry name" value="cNMP-bd_dom"/>
</dbReference>
<keyword evidence="2" id="KW-0238">DNA-binding</keyword>
<dbReference type="Gene3D" id="2.60.120.10">
    <property type="entry name" value="Jelly Rolls"/>
    <property type="match status" value="1"/>
</dbReference>
<evidence type="ECO:0000313" key="7">
    <source>
        <dbReference type="Proteomes" id="UP000006056"/>
    </source>
</evidence>
<dbReference type="InterPro" id="IPR050397">
    <property type="entry name" value="Env_Response_Regulators"/>
</dbReference>
<feature type="domain" description="Cyclic nucleotide-binding" evidence="4">
    <location>
        <begin position="36"/>
        <end position="110"/>
    </location>
</feature>
<dbReference type="PROSITE" id="PS51063">
    <property type="entry name" value="HTH_CRP_2"/>
    <property type="match status" value="1"/>
</dbReference>
<proteinExistence type="predicted"/>
<dbReference type="SUPFAM" id="SSF46785">
    <property type="entry name" value="Winged helix' DNA-binding domain"/>
    <property type="match status" value="1"/>
</dbReference>
<reference evidence="6 7" key="1">
    <citation type="submission" date="2012-06" db="EMBL/GenBank/DDBJ databases">
        <title>Complete genome of Terriglobus roseus DSM 18391.</title>
        <authorList>
            <consortium name="US DOE Joint Genome Institute (JGI-PGF)"/>
            <person name="Lucas S."/>
            <person name="Copeland A."/>
            <person name="Lapidus A."/>
            <person name="Glavina del Rio T."/>
            <person name="Dalin E."/>
            <person name="Tice H."/>
            <person name="Bruce D."/>
            <person name="Goodwin L."/>
            <person name="Pitluck S."/>
            <person name="Peters L."/>
            <person name="Mikhailova N."/>
            <person name="Munk A.C.C."/>
            <person name="Kyrpides N."/>
            <person name="Mavromatis K."/>
            <person name="Ivanova N."/>
            <person name="Brettin T."/>
            <person name="Detter J.C."/>
            <person name="Han C."/>
            <person name="Larimer F."/>
            <person name="Land M."/>
            <person name="Hauser L."/>
            <person name="Markowitz V."/>
            <person name="Cheng J.-F."/>
            <person name="Hugenholtz P."/>
            <person name="Woyke T."/>
            <person name="Wu D."/>
            <person name="Brambilla E."/>
            <person name="Klenk H.-P."/>
            <person name="Eisen J.A."/>
        </authorList>
    </citation>
    <scope>NUCLEOTIDE SEQUENCE [LARGE SCALE GENOMIC DNA]</scope>
    <source>
        <strain evidence="7">DSM 18391 / NRRL B-41598 / KBS 63</strain>
    </source>
</reference>
<protein>
    <submittedName>
        <fullName evidence="6">cAMP-binding protein</fullName>
    </submittedName>
</protein>
<name>I3ZJF8_TERRK</name>
<dbReference type="PANTHER" id="PTHR24567">
    <property type="entry name" value="CRP FAMILY TRANSCRIPTIONAL REGULATORY PROTEIN"/>
    <property type="match status" value="1"/>
</dbReference>
<gene>
    <name evidence="6" type="ordered locus">Terro_3147</name>
</gene>
<dbReference type="eggNOG" id="COG0664">
    <property type="taxonomic scope" value="Bacteria"/>
</dbReference>